<sequence>SRIEKRAEGKIGSVILVNKDRRQKHVLLTHETESRATENLGFFTNHKILELRSDCLTGVNWTGAYVLAREVLRNRICRRAGYELGLPSLPVILAAELFSLLNKLEVFSRVTWRNGGSLSGEDGDNIDWDTEDELEIQGTPFSSCTDLRTIGQHVLSGDGEGFPEESIAIEIQQNGENEDLVLDALLAFKLWAWIMLRICMVFICLHYNGP</sequence>
<gene>
    <name evidence="1" type="primary">LOC107789367</name>
</gene>
<protein>
    <submittedName>
        <fullName evidence="1">Uncharacterized protein</fullName>
    </submittedName>
</protein>
<dbReference type="KEGG" id="nta:107789367"/>
<reference evidence="1" key="1">
    <citation type="submission" date="2025-08" db="UniProtKB">
        <authorList>
            <consortium name="RefSeq"/>
        </authorList>
    </citation>
    <scope>IDENTIFICATION</scope>
</reference>
<accession>A0A1S3ZQJ5</accession>
<feature type="non-terminal residue" evidence="1">
    <location>
        <position position="1"/>
    </location>
</feature>
<dbReference type="AlphaFoldDB" id="A0A1S3ZQJ5"/>
<dbReference type="OrthoDB" id="1748169at2759"/>
<dbReference type="STRING" id="4097.A0A1S3ZQJ5"/>
<evidence type="ECO:0000313" key="1">
    <source>
        <dbReference type="RefSeq" id="XP_016466651.1"/>
    </source>
</evidence>
<proteinExistence type="predicted"/>
<organism evidence="1">
    <name type="scientific">Nicotiana tabacum</name>
    <name type="common">Common tobacco</name>
    <dbReference type="NCBI Taxonomy" id="4097"/>
    <lineage>
        <taxon>Eukaryota</taxon>
        <taxon>Viridiplantae</taxon>
        <taxon>Streptophyta</taxon>
        <taxon>Embryophyta</taxon>
        <taxon>Tracheophyta</taxon>
        <taxon>Spermatophyta</taxon>
        <taxon>Magnoliopsida</taxon>
        <taxon>eudicotyledons</taxon>
        <taxon>Gunneridae</taxon>
        <taxon>Pentapetalae</taxon>
        <taxon>asterids</taxon>
        <taxon>lamiids</taxon>
        <taxon>Solanales</taxon>
        <taxon>Solanaceae</taxon>
        <taxon>Nicotianoideae</taxon>
        <taxon>Nicotianeae</taxon>
        <taxon>Nicotiana</taxon>
    </lineage>
</organism>
<name>A0A1S3ZQJ5_TOBAC</name>
<dbReference type="RefSeq" id="XP_016466651.1">
    <property type="nucleotide sequence ID" value="XM_016611165.1"/>
</dbReference>
<dbReference type="PaxDb" id="4097-A0A1S3ZQJ5"/>